<proteinExistence type="predicted"/>
<comment type="caution">
    <text evidence="1">The sequence shown here is derived from an EMBL/GenBank/DDBJ whole genome shotgun (WGS) entry which is preliminary data.</text>
</comment>
<evidence type="ECO:0000313" key="2">
    <source>
        <dbReference type="Proteomes" id="UP001564626"/>
    </source>
</evidence>
<protein>
    <submittedName>
        <fullName evidence="1">Uncharacterized protein</fullName>
    </submittedName>
</protein>
<evidence type="ECO:0000313" key="1">
    <source>
        <dbReference type="EMBL" id="MEY8042556.1"/>
    </source>
</evidence>
<dbReference type="RefSeq" id="WP_186361456.1">
    <property type="nucleotide sequence ID" value="NZ_BAABII010000018.1"/>
</dbReference>
<reference evidence="1 2" key="1">
    <citation type="submission" date="2024-08" db="EMBL/GenBank/DDBJ databases">
        <title>Genome mining of Saccharopolyspora cebuensis PGLac3 from Nigerian medicinal plant.</title>
        <authorList>
            <person name="Ezeobiora C.E."/>
            <person name="Igbokwe N.H."/>
            <person name="Amin D.H."/>
            <person name="Mendie U.E."/>
        </authorList>
    </citation>
    <scope>NUCLEOTIDE SEQUENCE [LARGE SCALE GENOMIC DNA]</scope>
    <source>
        <strain evidence="1 2">PGLac3</strain>
    </source>
</reference>
<sequence length="255" mass="27908">MDTDATRAHTLFALGRGAHAQPLGGFSRFVAPDDVARFPIGRQLFASTAPNEVRDRFARFALAWDVAGFDTFARTSGKAAVPEATVHRADWVPHESRCDIYAFDDAQWFHWIATDYPQWLRLTLADDGTVTEQPVARVYGTDYARTQGLDLAQLAAWITGAATTRLDRPDVAFSACVDAGVATGEPVIHLAVHHAQPDELGVISAELESIAQSCNWSNPCNPEDWRFDWCAPCVDVADGMQAGDMAIVSDQLDDE</sequence>
<accession>A0ABV4CN89</accession>
<keyword evidence="2" id="KW-1185">Reference proteome</keyword>
<dbReference type="Proteomes" id="UP001564626">
    <property type="component" value="Unassembled WGS sequence"/>
</dbReference>
<organism evidence="1 2">
    <name type="scientific">Saccharopolyspora cebuensis</name>
    <dbReference type="NCBI Taxonomy" id="418759"/>
    <lineage>
        <taxon>Bacteria</taxon>
        <taxon>Bacillati</taxon>
        <taxon>Actinomycetota</taxon>
        <taxon>Actinomycetes</taxon>
        <taxon>Pseudonocardiales</taxon>
        <taxon>Pseudonocardiaceae</taxon>
        <taxon>Saccharopolyspora</taxon>
    </lineage>
</organism>
<name>A0ABV4CN89_9PSEU</name>
<gene>
    <name evidence="1" type="ORF">AB8O55_24390</name>
</gene>
<dbReference type="EMBL" id="JBGEHV010000059">
    <property type="protein sequence ID" value="MEY8042556.1"/>
    <property type="molecule type" value="Genomic_DNA"/>
</dbReference>